<dbReference type="InterPro" id="IPR001920">
    <property type="entry name" value="Asp/Glu_race"/>
</dbReference>
<evidence type="ECO:0000313" key="1">
    <source>
        <dbReference type="EMBL" id="MFC0266870.1"/>
    </source>
</evidence>
<reference evidence="1 2" key="1">
    <citation type="submission" date="2024-09" db="EMBL/GenBank/DDBJ databases">
        <authorList>
            <person name="Sun Q."/>
            <person name="Mori K."/>
        </authorList>
    </citation>
    <scope>NUCLEOTIDE SEQUENCE [LARGE SCALE GENOMIC DNA]</scope>
    <source>
        <strain evidence="1 2">CCM 7415</strain>
    </source>
</reference>
<name>A0ABV6FZQ4_9GAMM</name>
<evidence type="ECO:0008006" key="3">
    <source>
        <dbReference type="Google" id="ProtNLM"/>
    </source>
</evidence>
<accession>A0ABV6FZQ4</accession>
<evidence type="ECO:0000313" key="2">
    <source>
        <dbReference type="Proteomes" id="UP001589814"/>
    </source>
</evidence>
<keyword evidence="2" id="KW-1185">Reference proteome</keyword>
<organism evidence="1 2">
    <name type="scientific">Kushneria aurantia</name>
    <dbReference type="NCBI Taxonomy" id="504092"/>
    <lineage>
        <taxon>Bacteria</taxon>
        <taxon>Pseudomonadati</taxon>
        <taxon>Pseudomonadota</taxon>
        <taxon>Gammaproteobacteria</taxon>
        <taxon>Oceanospirillales</taxon>
        <taxon>Halomonadaceae</taxon>
        <taxon>Kushneria</taxon>
    </lineage>
</organism>
<dbReference type="RefSeq" id="WP_019949790.1">
    <property type="nucleotide sequence ID" value="NZ_JBHLVX010000010.1"/>
</dbReference>
<proteinExistence type="predicted"/>
<dbReference type="Gene3D" id="3.40.50.1860">
    <property type="match status" value="1"/>
</dbReference>
<gene>
    <name evidence="1" type="ORF">ACFFHW_02470</name>
</gene>
<protein>
    <recommendedName>
        <fullName evidence="3">Aspartate/glutamate racemase family protein</fullName>
    </recommendedName>
</protein>
<comment type="caution">
    <text evidence="1">The sequence shown here is derived from an EMBL/GenBank/DDBJ whole genome shotgun (WGS) entry which is preliminary data.</text>
</comment>
<sequence>MEHPAARDVTLGVIMLNTHFPRLQGDIGNPVGLAHPMIYHRVDSASVPAVVSARMDDSVVEDFVAAGRSLVERGARIVTTSCGFVCAIHDRLQAALPVPLVSSALNLTPWLCDEVTPAESVGILTFDERTLSRAHFGRFQRDNIVIGGMQESETFYPTIRFDHPTWCVASVEREVIAAAVALRRQAPTMKALLLECTNLSPWRAMLAERLGLAVFDLHDAIALVQKRGRF</sequence>
<dbReference type="Proteomes" id="UP001589814">
    <property type="component" value="Unassembled WGS sequence"/>
</dbReference>
<dbReference type="EMBL" id="JBHLVX010000010">
    <property type="protein sequence ID" value="MFC0266870.1"/>
    <property type="molecule type" value="Genomic_DNA"/>
</dbReference>